<organism evidence="2 3">
    <name type="scientific">Secundilactobacillus kimchicus JCM 15530</name>
    <dbReference type="NCBI Taxonomy" id="1302272"/>
    <lineage>
        <taxon>Bacteria</taxon>
        <taxon>Bacillati</taxon>
        <taxon>Bacillota</taxon>
        <taxon>Bacilli</taxon>
        <taxon>Lactobacillales</taxon>
        <taxon>Lactobacillaceae</taxon>
        <taxon>Secundilactobacillus</taxon>
    </lineage>
</organism>
<name>A0A0R1I0Q3_9LACO</name>
<evidence type="ECO:0000313" key="2">
    <source>
        <dbReference type="EMBL" id="KRK49426.1"/>
    </source>
</evidence>
<dbReference type="Proteomes" id="UP000050911">
    <property type="component" value="Unassembled WGS sequence"/>
</dbReference>
<dbReference type="RefSeq" id="WP_056941773.1">
    <property type="nucleotide sequence ID" value="NZ_AZCX01000001.1"/>
</dbReference>
<protein>
    <recommendedName>
        <fullName evidence="1">HTH cro/C1-type domain-containing protein</fullName>
    </recommendedName>
</protein>
<dbReference type="InterPro" id="IPR001387">
    <property type="entry name" value="Cro/C1-type_HTH"/>
</dbReference>
<dbReference type="SUPFAM" id="SSF47413">
    <property type="entry name" value="lambda repressor-like DNA-binding domains"/>
    <property type="match status" value="1"/>
</dbReference>
<dbReference type="Pfam" id="PF13443">
    <property type="entry name" value="HTH_26"/>
    <property type="match status" value="1"/>
</dbReference>
<keyword evidence="3" id="KW-1185">Reference proteome</keyword>
<dbReference type="PATRIC" id="fig|1302272.5.peg.348"/>
<dbReference type="CDD" id="cd00093">
    <property type="entry name" value="HTH_XRE"/>
    <property type="match status" value="1"/>
</dbReference>
<dbReference type="AlphaFoldDB" id="A0A0R1I0Q3"/>
<dbReference type="Gene3D" id="1.10.260.40">
    <property type="entry name" value="lambda repressor-like DNA-binding domains"/>
    <property type="match status" value="1"/>
</dbReference>
<dbReference type="InterPro" id="IPR010982">
    <property type="entry name" value="Lambda_DNA-bd_dom_sf"/>
</dbReference>
<accession>A0A0R1I0Q3</accession>
<reference evidence="2 3" key="1">
    <citation type="journal article" date="2015" name="Genome Announc.">
        <title>Expanding the biotechnology potential of lactobacilli through comparative genomics of 213 strains and associated genera.</title>
        <authorList>
            <person name="Sun Z."/>
            <person name="Harris H.M."/>
            <person name="McCann A."/>
            <person name="Guo C."/>
            <person name="Argimon S."/>
            <person name="Zhang W."/>
            <person name="Yang X."/>
            <person name="Jeffery I.B."/>
            <person name="Cooney J.C."/>
            <person name="Kagawa T.F."/>
            <person name="Liu W."/>
            <person name="Song Y."/>
            <person name="Salvetti E."/>
            <person name="Wrobel A."/>
            <person name="Rasinkangas P."/>
            <person name="Parkhill J."/>
            <person name="Rea M.C."/>
            <person name="O'Sullivan O."/>
            <person name="Ritari J."/>
            <person name="Douillard F.P."/>
            <person name="Paul Ross R."/>
            <person name="Yang R."/>
            <person name="Briner A.E."/>
            <person name="Felis G.E."/>
            <person name="de Vos W.M."/>
            <person name="Barrangou R."/>
            <person name="Klaenhammer T.R."/>
            <person name="Caufield P.W."/>
            <person name="Cui Y."/>
            <person name="Zhang H."/>
            <person name="O'Toole P.W."/>
        </authorList>
    </citation>
    <scope>NUCLEOTIDE SEQUENCE [LARGE SCALE GENOMIC DNA]</scope>
    <source>
        <strain evidence="2 3">JCM 15530</strain>
    </source>
</reference>
<evidence type="ECO:0000259" key="1">
    <source>
        <dbReference type="PROSITE" id="PS50943"/>
    </source>
</evidence>
<proteinExistence type="predicted"/>
<comment type="caution">
    <text evidence="2">The sequence shown here is derived from an EMBL/GenBank/DDBJ whole genome shotgun (WGS) entry which is preliminary data.</text>
</comment>
<evidence type="ECO:0000313" key="3">
    <source>
        <dbReference type="Proteomes" id="UP000050911"/>
    </source>
</evidence>
<dbReference type="OrthoDB" id="9781521at2"/>
<gene>
    <name evidence="2" type="ORF">FC96_GL000351</name>
</gene>
<dbReference type="GO" id="GO:0003677">
    <property type="term" value="F:DNA binding"/>
    <property type="evidence" value="ECO:0007669"/>
    <property type="project" value="InterPro"/>
</dbReference>
<dbReference type="EMBL" id="AZCX01000001">
    <property type="protein sequence ID" value="KRK49426.1"/>
    <property type="molecule type" value="Genomic_DNA"/>
</dbReference>
<dbReference type="PROSITE" id="PS50943">
    <property type="entry name" value="HTH_CROC1"/>
    <property type="match status" value="1"/>
</dbReference>
<feature type="domain" description="HTH cro/C1-type" evidence="1">
    <location>
        <begin position="19"/>
        <end position="67"/>
    </location>
</feature>
<sequence>MNEDSLLIGHRMLSEISNRNLTVSEVGEKSGIGEQTILNIMNGNEPDVSLSLIKQFCFTLNMSVKSFFDFEPYNQKD</sequence>